<accession>A0A9Y1FLF3</accession>
<dbReference type="Pfam" id="PF18884">
    <property type="entry name" value="TSP3_bac"/>
    <property type="match status" value="4"/>
</dbReference>
<evidence type="ECO:0000256" key="2">
    <source>
        <dbReference type="ARBA" id="ARBA00022525"/>
    </source>
</evidence>
<dbReference type="Proteomes" id="UP001201020">
    <property type="component" value="Chromosome"/>
</dbReference>
<dbReference type="SUPFAM" id="SSF103647">
    <property type="entry name" value="TSP type-3 repeat"/>
    <property type="match status" value="1"/>
</dbReference>
<dbReference type="GO" id="GO:0005509">
    <property type="term" value="F:calcium ion binding"/>
    <property type="evidence" value="ECO:0007669"/>
    <property type="project" value="InterPro"/>
</dbReference>
<dbReference type="AlphaFoldDB" id="A0A9Y1FLF3"/>
<gene>
    <name evidence="7" type="ORF">K9W45_02145</name>
</gene>
<protein>
    <submittedName>
        <fullName evidence="7">Thrombospondin type 3 repeat-containing protein</fullName>
    </submittedName>
</protein>
<dbReference type="PANTHER" id="PTHR37467:SF1">
    <property type="entry name" value="EXPORTED CALCIUM-BINDING GLYCOPROTEIN"/>
    <property type="match status" value="1"/>
</dbReference>
<keyword evidence="6" id="KW-0812">Transmembrane</keyword>
<keyword evidence="2" id="KW-0964">Secreted</keyword>
<proteinExistence type="predicted"/>
<organism evidence="7">
    <name type="scientific">Candidatus Heimdallarchaeum aukensis</name>
    <dbReference type="NCBI Taxonomy" id="2876573"/>
    <lineage>
        <taxon>Archaea</taxon>
        <taxon>Promethearchaeati</taxon>
        <taxon>Candidatus Heimdallarchaeota</taxon>
        <taxon>Candidatus Heimdallarchaeia (ex Rinke et al. 2021) (nom. nud.)</taxon>
        <taxon>Candidatus Heimdallarchaeales</taxon>
        <taxon>Candidatus Heimdallarchaeaceae</taxon>
        <taxon>Candidatus Heimdallarchaeum</taxon>
    </lineage>
</organism>
<keyword evidence="4" id="KW-0106">Calcium</keyword>
<dbReference type="InterPro" id="IPR028974">
    <property type="entry name" value="TSP_type-3_rpt"/>
</dbReference>
<dbReference type="InterPro" id="IPR059100">
    <property type="entry name" value="TSP3_bac"/>
</dbReference>
<evidence type="ECO:0000256" key="6">
    <source>
        <dbReference type="SAM" id="Phobius"/>
    </source>
</evidence>
<evidence type="ECO:0000256" key="4">
    <source>
        <dbReference type="ARBA" id="ARBA00022837"/>
    </source>
</evidence>
<feature type="region of interest" description="Disordered" evidence="5">
    <location>
        <begin position="98"/>
        <end position="141"/>
    </location>
</feature>
<evidence type="ECO:0000256" key="1">
    <source>
        <dbReference type="ARBA" id="ARBA00004613"/>
    </source>
</evidence>
<evidence type="ECO:0000313" key="7">
    <source>
        <dbReference type="EMBL" id="UJG41275.1"/>
    </source>
</evidence>
<comment type="subcellular location">
    <subcellularLocation>
        <location evidence="1">Secreted</location>
    </subcellularLocation>
</comment>
<reference evidence="7" key="1">
    <citation type="journal article" date="2022" name="Nat. Microbiol.">
        <title>Unique mobile elements and scalable gene flow at the prokaryote-eukaryote boundary revealed by circularized Asgard archaea genomes.</title>
        <authorList>
            <person name="Wu F."/>
            <person name="Speth D.R."/>
            <person name="Philosof A."/>
            <person name="Cremiere A."/>
            <person name="Narayanan A."/>
            <person name="Barco R.A."/>
            <person name="Connon S.A."/>
            <person name="Amend J.P."/>
            <person name="Antoshechkin I.A."/>
            <person name="Orphan V.J."/>
        </authorList>
    </citation>
    <scope>NUCLEOTIDE SEQUENCE</scope>
    <source>
        <strain evidence="7">PM71</strain>
    </source>
</reference>
<keyword evidence="6" id="KW-1133">Transmembrane helix</keyword>
<keyword evidence="6" id="KW-0472">Membrane</keyword>
<name>A0A9Y1FLF3_9ARCH</name>
<evidence type="ECO:0000256" key="5">
    <source>
        <dbReference type="SAM" id="MobiDB-lite"/>
    </source>
</evidence>
<dbReference type="PANTHER" id="PTHR37467">
    <property type="entry name" value="EXPORTED CALCIUM-BINDING GLYCOPROTEIN-RELATED"/>
    <property type="match status" value="1"/>
</dbReference>
<evidence type="ECO:0000256" key="3">
    <source>
        <dbReference type="ARBA" id="ARBA00022729"/>
    </source>
</evidence>
<feature type="compositionally biased region" description="Acidic residues" evidence="5">
    <location>
        <begin position="107"/>
        <end position="119"/>
    </location>
</feature>
<sequence>MENIIIKNNLGGSSQAYDEGTNNKFYSGSTGNYWYDWNGTGVYPIDGSANNFDPYPMYVDLDQDNIPVKWEEDNGLDTNIDDSTEDFDNDGLTNLEEYQIGTNPIDNDTDDDGLDDYEEINTYNTDPLDSDSDGDGLTDGQEVHIYSTDPLDNDTDGDGMLDGWEVENGKNPVKKNIYLSQVEKIGYFAILPIFVILVTFSIHVLIMRIKVKEKFEKVIHLQSELDGKYKETFTEISSLISFVSSAEEIKDYFEKLGNLLEKLIFVHSNSKRLKTNKQEQFNKIFEKITSFISSSLHDKVVSLIEFIDYKNLFDYTKEMLTNIVYNWSDKEFKPLIISYEEILSTLNYIVAFIDHKAFTKFASSDSFWSDIKDLATEKLVIVQELLEQNEQLLGELAKIFNDSENNNMRLERLKKVSSVYNKISLTKLSPLLDFEDKEVLKLWLYAYSKDLPNQIEGEEVMFDIQLEGEFVAEDMTEAIDDLLKQFSEWERTGKGKKK</sequence>
<feature type="transmembrane region" description="Helical" evidence="6">
    <location>
        <begin position="185"/>
        <end position="207"/>
    </location>
</feature>
<dbReference type="EMBL" id="CP084166">
    <property type="protein sequence ID" value="UJG41275.1"/>
    <property type="molecule type" value="Genomic_DNA"/>
</dbReference>
<dbReference type="InterPro" id="IPR053180">
    <property type="entry name" value="Ca-binding_acidic-repeat"/>
</dbReference>
<keyword evidence="3" id="KW-0732">Signal</keyword>